<evidence type="ECO:0000313" key="8">
    <source>
        <dbReference type="EMBL" id="KCZ92606.1"/>
    </source>
</evidence>
<dbReference type="AlphaFoldDB" id="A0A059FQ19"/>
<keyword evidence="9" id="KW-1185">Reference proteome</keyword>
<dbReference type="SUPFAM" id="SSF53335">
    <property type="entry name" value="S-adenosyl-L-methionine-dependent methyltransferases"/>
    <property type="match status" value="1"/>
</dbReference>
<gene>
    <name evidence="8" type="ORF">HHI_11521</name>
</gene>
<organism evidence="8 9">
    <name type="scientific">Hyphomonas hirschiana VP5</name>
    <dbReference type="NCBI Taxonomy" id="1280951"/>
    <lineage>
        <taxon>Bacteria</taxon>
        <taxon>Pseudomonadati</taxon>
        <taxon>Pseudomonadota</taxon>
        <taxon>Alphaproteobacteria</taxon>
        <taxon>Hyphomonadales</taxon>
        <taxon>Hyphomonadaceae</taxon>
        <taxon>Hyphomonas</taxon>
    </lineage>
</organism>
<feature type="domain" description="MmeI-like DNA-methyltransferase" evidence="7">
    <location>
        <begin position="145"/>
        <end position="353"/>
    </location>
</feature>
<dbReference type="GO" id="GO:0003676">
    <property type="term" value="F:nucleic acid binding"/>
    <property type="evidence" value="ECO:0007669"/>
    <property type="project" value="InterPro"/>
</dbReference>
<sequence length="763" mass="85789">MSAKDDFPDPDFSGAPRPDFASKSSEAFEYMCLDLARSHYSDVRSGDLHELRGQAQQGVDFLVDCGGAGLVMMIIRPVIIEPLDTEWTEAKAKIIEQVTRIETAKSYIATIREQAATEFKATGDKGREAQRQQEITNLRSTITRAENRAKELHTAFTDRLSEFRVLDPACGSGNFLYLSLKALKDIEHRANVEFEAFGFARRPPKVGPEAVKGIEINPYAAELARVSIWIGEIQWMRANGFEATTNPILKPLNNIECRDAVLNPDGTRAEWPDVDVVVGNPPFLGGKRLRDELGGHYVDTLFSAWRASVRPEADLVLYWFARSGELIQTGRLKRAGLVSTNSIRGGANRDTLRSALGDGRIFDAWADEPWIVDGAAVRVSLLCFDNGATVDLRLDGHLVDEIFEDLTARPIGGTSVNLTNSVRMVDNGEIAFQGFKFGGPFEIDDSTAIAVLNEPLNPNGMRNSKVVRQWHNGMDITRRPEIRWCFDFGELSERDAVLFERPYKVLRDQWDDENRKRLKAGNRPLRNGEGNTAVTWWRHQRPRTELRVALTGLRRFIATPEVSKHRVFVWFDAGSMASGSVYAIARDDDTTFGILHSRFHEIWALRMGTSLEDRPRYTPSTTFETFPFPEGLTPNIPAAHYADDPRAQAIAAAAARLNKLRENWLNPPDLVQRVPEVVPGYPDRILPVDERAADILKKRTLTNLYNERPAWLDHAHRDLDRAVAAAYGWQADFDSGVLTEDEILKRLFELNQERAKMDSSEGA</sequence>
<dbReference type="Proteomes" id="UP000025061">
    <property type="component" value="Unassembled WGS sequence"/>
</dbReference>
<accession>A0A059FQ19</accession>
<dbReference type="PROSITE" id="PS00092">
    <property type="entry name" value="N6_MTASE"/>
    <property type="match status" value="1"/>
</dbReference>
<dbReference type="PATRIC" id="fig|1280951.3.peg.2323"/>
<protein>
    <recommendedName>
        <fullName evidence="1">site-specific DNA-methyltransferase (adenine-specific)</fullName>
        <ecNumber evidence="1">2.1.1.72</ecNumber>
    </recommendedName>
</protein>
<keyword evidence="2" id="KW-0489">Methyltransferase</keyword>
<dbReference type="Gene3D" id="3.40.50.150">
    <property type="entry name" value="Vaccinia Virus protein VP39"/>
    <property type="match status" value="1"/>
</dbReference>
<evidence type="ECO:0000259" key="6">
    <source>
        <dbReference type="Pfam" id="PF20466"/>
    </source>
</evidence>
<dbReference type="EMBL" id="ARYI01000009">
    <property type="protein sequence ID" value="KCZ92606.1"/>
    <property type="molecule type" value="Genomic_DNA"/>
</dbReference>
<dbReference type="RefSeq" id="WP_049755072.1">
    <property type="nucleotide sequence ID" value="NZ_ARYI01000009.1"/>
</dbReference>
<comment type="caution">
    <text evidence="8">The sequence shown here is derived from an EMBL/GenBank/DDBJ whole genome shotgun (WGS) entry which is preliminary data.</text>
</comment>
<evidence type="ECO:0000256" key="2">
    <source>
        <dbReference type="ARBA" id="ARBA00022603"/>
    </source>
</evidence>
<feature type="domain" description="MmeI-like target recognition" evidence="6">
    <location>
        <begin position="568"/>
        <end position="630"/>
    </location>
</feature>
<dbReference type="GO" id="GO:0032259">
    <property type="term" value="P:methylation"/>
    <property type="evidence" value="ECO:0007669"/>
    <property type="project" value="UniProtKB-KW"/>
</dbReference>
<keyword evidence="5" id="KW-0175">Coiled coil</keyword>
<comment type="catalytic activity">
    <reaction evidence="4">
        <text>a 2'-deoxyadenosine in DNA + S-adenosyl-L-methionine = an N(6)-methyl-2'-deoxyadenosine in DNA + S-adenosyl-L-homocysteine + H(+)</text>
        <dbReference type="Rhea" id="RHEA:15197"/>
        <dbReference type="Rhea" id="RHEA-COMP:12418"/>
        <dbReference type="Rhea" id="RHEA-COMP:12419"/>
        <dbReference type="ChEBI" id="CHEBI:15378"/>
        <dbReference type="ChEBI" id="CHEBI:57856"/>
        <dbReference type="ChEBI" id="CHEBI:59789"/>
        <dbReference type="ChEBI" id="CHEBI:90615"/>
        <dbReference type="ChEBI" id="CHEBI:90616"/>
        <dbReference type="EC" id="2.1.1.72"/>
    </reaction>
</comment>
<dbReference type="PRINTS" id="PR00507">
    <property type="entry name" value="N12N6MTFRASE"/>
</dbReference>
<dbReference type="GO" id="GO:0009007">
    <property type="term" value="F:site-specific DNA-methyltransferase (adenine-specific) activity"/>
    <property type="evidence" value="ECO:0007669"/>
    <property type="project" value="UniProtKB-EC"/>
</dbReference>
<evidence type="ECO:0000256" key="3">
    <source>
        <dbReference type="ARBA" id="ARBA00022679"/>
    </source>
</evidence>
<evidence type="ECO:0000256" key="1">
    <source>
        <dbReference type="ARBA" id="ARBA00011900"/>
    </source>
</evidence>
<dbReference type="InterPro" id="IPR029063">
    <property type="entry name" value="SAM-dependent_MTases_sf"/>
</dbReference>
<dbReference type="PANTHER" id="PTHR33841">
    <property type="entry name" value="DNA METHYLTRANSFERASE YEEA-RELATED"/>
    <property type="match status" value="1"/>
</dbReference>
<name>A0A059FQ19_9PROT</name>
<dbReference type="EC" id="2.1.1.72" evidence="1"/>
<evidence type="ECO:0000256" key="4">
    <source>
        <dbReference type="ARBA" id="ARBA00047942"/>
    </source>
</evidence>
<dbReference type="Pfam" id="PF20473">
    <property type="entry name" value="MmeI_Mtase"/>
    <property type="match status" value="1"/>
</dbReference>
<dbReference type="InterPro" id="IPR050953">
    <property type="entry name" value="N4_N6_ade-DNA_methylase"/>
</dbReference>
<dbReference type="InterPro" id="IPR046816">
    <property type="entry name" value="MmeI_Mtase"/>
</dbReference>
<keyword evidence="3" id="KW-0808">Transferase</keyword>
<evidence type="ECO:0000256" key="5">
    <source>
        <dbReference type="SAM" id="Coils"/>
    </source>
</evidence>
<dbReference type="InterPro" id="IPR002052">
    <property type="entry name" value="DNA_methylase_N6_adenine_CS"/>
</dbReference>
<dbReference type="InterPro" id="IPR046820">
    <property type="entry name" value="MmeI_TRD"/>
</dbReference>
<reference evidence="8 9" key="1">
    <citation type="submission" date="2013-04" db="EMBL/GenBank/DDBJ databases">
        <title>Hyphomonas hirschiana VP5 Genome Sequencing.</title>
        <authorList>
            <person name="Lai Q."/>
            <person name="Shao Z."/>
        </authorList>
    </citation>
    <scope>NUCLEOTIDE SEQUENCE [LARGE SCALE GENOMIC DNA]</scope>
    <source>
        <strain evidence="8 9">VP5</strain>
    </source>
</reference>
<evidence type="ECO:0000313" key="9">
    <source>
        <dbReference type="Proteomes" id="UP000025061"/>
    </source>
</evidence>
<proteinExistence type="predicted"/>
<feature type="coiled-coil region" evidence="5">
    <location>
        <begin position="128"/>
        <end position="155"/>
    </location>
</feature>
<evidence type="ECO:0000259" key="7">
    <source>
        <dbReference type="Pfam" id="PF20473"/>
    </source>
</evidence>
<dbReference type="Pfam" id="PF20466">
    <property type="entry name" value="MmeI_TRD"/>
    <property type="match status" value="1"/>
</dbReference>
<dbReference type="PANTHER" id="PTHR33841:SF1">
    <property type="entry name" value="DNA METHYLTRANSFERASE A"/>
    <property type="match status" value="1"/>
</dbReference>